<dbReference type="InterPro" id="IPR036063">
    <property type="entry name" value="Smr_dom_sf"/>
</dbReference>
<dbReference type="Pfam" id="PF01713">
    <property type="entry name" value="Smr"/>
    <property type="match status" value="1"/>
</dbReference>
<dbReference type="PROSITE" id="PS50828">
    <property type="entry name" value="SMR"/>
    <property type="match status" value="1"/>
</dbReference>
<protein>
    <submittedName>
        <fullName evidence="2">Smr domain-containing protein</fullName>
    </submittedName>
</protein>
<dbReference type="AlphaFoldDB" id="A0A1T4WIE7"/>
<reference evidence="3" key="1">
    <citation type="submission" date="2017-02" db="EMBL/GenBank/DDBJ databases">
        <authorList>
            <person name="Varghese N."/>
            <person name="Submissions S."/>
        </authorList>
    </citation>
    <scope>NUCLEOTIDE SEQUENCE [LARGE SCALE GENOMIC DNA]</scope>
    <source>
        <strain evidence="3">ATCC 700200</strain>
    </source>
</reference>
<dbReference type="SMART" id="SM00463">
    <property type="entry name" value="SMR"/>
    <property type="match status" value="1"/>
</dbReference>
<dbReference type="RefSeq" id="WP_078811506.1">
    <property type="nucleotide sequence ID" value="NZ_FUYE01000001.1"/>
</dbReference>
<dbReference type="EMBL" id="FUYE01000001">
    <property type="protein sequence ID" value="SKA76967.1"/>
    <property type="molecule type" value="Genomic_DNA"/>
</dbReference>
<dbReference type="InterPro" id="IPR002625">
    <property type="entry name" value="Smr_dom"/>
</dbReference>
<keyword evidence="3" id="KW-1185">Reference proteome</keyword>
<dbReference type="Proteomes" id="UP000190774">
    <property type="component" value="Unassembled WGS sequence"/>
</dbReference>
<gene>
    <name evidence="2" type="ORF">SAMN02745166_00278</name>
</gene>
<feature type="domain" description="Smr" evidence="1">
    <location>
        <begin position="14"/>
        <end position="90"/>
    </location>
</feature>
<dbReference type="SUPFAM" id="SSF160443">
    <property type="entry name" value="SMR domain-like"/>
    <property type="match status" value="1"/>
</dbReference>
<dbReference type="OrthoDB" id="9808166at2"/>
<evidence type="ECO:0000313" key="3">
    <source>
        <dbReference type="Proteomes" id="UP000190774"/>
    </source>
</evidence>
<name>A0A1T4WIE7_9BACT</name>
<accession>A0A1T4WIE7</accession>
<evidence type="ECO:0000313" key="2">
    <source>
        <dbReference type="EMBL" id="SKA76967.1"/>
    </source>
</evidence>
<organism evidence="2 3">
    <name type="scientific">Prosthecobacter debontii</name>
    <dbReference type="NCBI Taxonomy" id="48467"/>
    <lineage>
        <taxon>Bacteria</taxon>
        <taxon>Pseudomonadati</taxon>
        <taxon>Verrucomicrobiota</taxon>
        <taxon>Verrucomicrobiia</taxon>
        <taxon>Verrucomicrobiales</taxon>
        <taxon>Verrucomicrobiaceae</taxon>
        <taxon>Prosthecobacter</taxon>
    </lineage>
</organism>
<evidence type="ECO:0000259" key="1">
    <source>
        <dbReference type="PROSITE" id="PS50828"/>
    </source>
</evidence>
<dbReference type="STRING" id="48467.SAMN02745166_00278"/>
<sequence>MEEEPVHIPITDELDLHTFRPNEVGDLLVDYLTECQKLGILNVRIIHGKGTGTLRTGVHAALAKMEIVQEIRWPAGERSGGWGATWVELRAGPSEEVPSVPQN</sequence>
<dbReference type="Gene3D" id="3.30.1370.110">
    <property type="match status" value="1"/>
</dbReference>
<proteinExistence type="predicted"/>